<gene>
    <name evidence="1" type="ORF">BAQU_1724</name>
</gene>
<proteinExistence type="predicted"/>
<accession>A0A261G278</accession>
<dbReference type="EMBL" id="MWXA01000008">
    <property type="protein sequence ID" value="OZG65541.1"/>
    <property type="molecule type" value="Genomic_DNA"/>
</dbReference>
<dbReference type="OrthoDB" id="4951181at2"/>
<organism evidence="1 2">
    <name type="scientific">Bifidobacterium aquikefiri</name>
    <dbReference type="NCBI Taxonomy" id="1653207"/>
    <lineage>
        <taxon>Bacteria</taxon>
        <taxon>Bacillati</taxon>
        <taxon>Actinomycetota</taxon>
        <taxon>Actinomycetes</taxon>
        <taxon>Bifidobacteriales</taxon>
        <taxon>Bifidobacteriaceae</taxon>
        <taxon>Bifidobacterium</taxon>
    </lineage>
</organism>
<name>A0A261G278_9BIFI</name>
<evidence type="ECO:0000313" key="2">
    <source>
        <dbReference type="Proteomes" id="UP000216451"/>
    </source>
</evidence>
<dbReference type="RefSeq" id="WP_094694768.1">
    <property type="nucleotide sequence ID" value="NZ_JBDNSV010000003.1"/>
</dbReference>
<comment type="caution">
    <text evidence="1">The sequence shown here is derived from an EMBL/GenBank/DDBJ whole genome shotgun (WGS) entry which is preliminary data.</text>
</comment>
<keyword evidence="2" id="KW-1185">Reference proteome</keyword>
<dbReference type="GeneID" id="98296378"/>
<evidence type="ECO:0000313" key="1">
    <source>
        <dbReference type="EMBL" id="OZG65541.1"/>
    </source>
</evidence>
<protein>
    <submittedName>
        <fullName evidence="1">Uncharacterized protein</fullName>
    </submittedName>
</protein>
<dbReference type="Proteomes" id="UP000216451">
    <property type="component" value="Unassembled WGS sequence"/>
</dbReference>
<reference evidence="1 2" key="1">
    <citation type="journal article" date="2017" name="BMC Genomics">
        <title>Comparative genomic and phylogenomic analyses of the Bifidobacteriaceae family.</title>
        <authorList>
            <person name="Lugli G.A."/>
            <person name="Milani C."/>
            <person name="Turroni F."/>
            <person name="Duranti S."/>
            <person name="Mancabelli L."/>
            <person name="Mangifesta M."/>
            <person name="Ferrario C."/>
            <person name="Modesto M."/>
            <person name="Mattarelli P."/>
            <person name="Jiri K."/>
            <person name="van Sinderen D."/>
            <person name="Ventura M."/>
        </authorList>
    </citation>
    <scope>NUCLEOTIDE SEQUENCE [LARGE SCALE GENOMIC DNA]</scope>
    <source>
        <strain evidence="1 2">LMG 28769</strain>
    </source>
</reference>
<sequence>MVDYAVADDYRTYCGLSAADTVPANLTQLLRAASLAVREYTGTLFYQTDSDGIPVDAILSAAFRDATCAQAQAMDALGIDPAMGGAIQPNTAASKSISGASVSYTTSEQQTAAQLREQVANGLAPIAIRILRASGAMLLTQPWEVG</sequence>
<dbReference type="AlphaFoldDB" id="A0A261G278"/>